<keyword evidence="1" id="KW-0472">Membrane</keyword>
<sequence length="28" mass="2713">MKSNPAIQAVIDLIAGALGGTACVLTGQ</sequence>
<dbReference type="AlphaFoldDB" id="A0A484GL90"/>
<organism evidence="2 3">
    <name type="scientific">Sousa chinensis</name>
    <name type="common">Indo-pacific humpbacked dolphin</name>
    <name type="synonym">Steno chinensis</name>
    <dbReference type="NCBI Taxonomy" id="103600"/>
    <lineage>
        <taxon>Eukaryota</taxon>
        <taxon>Metazoa</taxon>
        <taxon>Chordata</taxon>
        <taxon>Craniata</taxon>
        <taxon>Vertebrata</taxon>
        <taxon>Euteleostomi</taxon>
        <taxon>Mammalia</taxon>
        <taxon>Eutheria</taxon>
        <taxon>Laurasiatheria</taxon>
        <taxon>Artiodactyla</taxon>
        <taxon>Whippomorpha</taxon>
        <taxon>Cetacea</taxon>
        <taxon>Odontoceti</taxon>
        <taxon>Delphinidae</taxon>
        <taxon>Sousa</taxon>
    </lineage>
</organism>
<name>A0A484GL90_SOUCH</name>
<dbReference type="PROSITE" id="PS51257">
    <property type="entry name" value="PROKAR_LIPOPROTEIN"/>
    <property type="match status" value="1"/>
</dbReference>
<keyword evidence="1" id="KW-0812">Transmembrane</keyword>
<accession>A0A484GL90</accession>
<evidence type="ECO:0000313" key="2">
    <source>
        <dbReference type="EMBL" id="TEA36385.1"/>
    </source>
</evidence>
<keyword evidence="3" id="KW-1185">Reference proteome</keyword>
<protein>
    <submittedName>
        <fullName evidence="2">Uncharacterized protein</fullName>
    </submittedName>
</protein>
<proteinExistence type="predicted"/>
<dbReference type="EMBL" id="QWLN02006365">
    <property type="protein sequence ID" value="TEA36385.1"/>
    <property type="molecule type" value="Genomic_DNA"/>
</dbReference>
<gene>
    <name evidence="2" type="ORF">DBR06_SOUSAS782510001</name>
</gene>
<feature type="non-terminal residue" evidence="2">
    <location>
        <position position="28"/>
    </location>
</feature>
<dbReference type="Proteomes" id="UP000295264">
    <property type="component" value="Unassembled WGS sequence"/>
</dbReference>
<keyword evidence="1" id="KW-1133">Transmembrane helix</keyword>
<reference evidence="2 3" key="1">
    <citation type="journal article" date="2018" name="Genomics">
        <title>Molecular footprints of inshore aquatic adaptation in Indo-Pacific humpback dolphin (Sousa chinensis).</title>
        <authorList>
            <person name="Ming Y."/>
            <person name="Jian J."/>
            <person name="Yu F."/>
            <person name="Yu X."/>
            <person name="Wang J."/>
            <person name="Liu W."/>
        </authorList>
    </citation>
    <scope>NUCLEOTIDE SEQUENCE [LARGE SCALE GENOMIC DNA]</scope>
    <source>
        <strain evidence="2">MY-2018</strain>
        <tissue evidence="2">Skin</tissue>
    </source>
</reference>
<feature type="transmembrane region" description="Helical" evidence="1">
    <location>
        <begin position="6"/>
        <end position="27"/>
    </location>
</feature>
<evidence type="ECO:0000256" key="1">
    <source>
        <dbReference type="SAM" id="Phobius"/>
    </source>
</evidence>
<comment type="caution">
    <text evidence="2">The sequence shown here is derived from an EMBL/GenBank/DDBJ whole genome shotgun (WGS) entry which is preliminary data.</text>
</comment>
<evidence type="ECO:0000313" key="3">
    <source>
        <dbReference type="Proteomes" id="UP000295264"/>
    </source>
</evidence>